<proteinExistence type="predicted"/>
<reference evidence="2 3" key="1">
    <citation type="submission" date="2020-08" db="EMBL/GenBank/DDBJ databases">
        <authorList>
            <person name="Sun Q."/>
            <person name="Inoue M."/>
        </authorList>
    </citation>
    <scope>NUCLEOTIDE SEQUENCE [LARGE SCALE GENOMIC DNA]</scope>
    <source>
        <strain evidence="2 3">CCM 8938</strain>
    </source>
</reference>
<name>A0ABR7KR44_9SPHI</name>
<dbReference type="InterPro" id="IPR003607">
    <property type="entry name" value="HD/PDEase_dom"/>
</dbReference>
<dbReference type="Proteomes" id="UP000652755">
    <property type="component" value="Unassembled WGS sequence"/>
</dbReference>
<dbReference type="RefSeq" id="WP_187070990.1">
    <property type="nucleotide sequence ID" value="NZ_JACRYL010000006.1"/>
</dbReference>
<dbReference type="Pfam" id="PF01966">
    <property type="entry name" value="HD"/>
    <property type="match status" value="1"/>
</dbReference>
<protein>
    <submittedName>
        <fullName evidence="2">HD domain-containing protein</fullName>
    </submittedName>
</protein>
<evidence type="ECO:0000313" key="3">
    <source>
        <dbReference type="Proteomes" id="UP000652755"/>
    </source>
</evidence>
<dbReference type="CDD" id="cd00077">
    <property type="entry name" value="HDc"/>
    <property type="match status" value="1"/>
</dbReference>
<organism evidence="2 3">
    <name type="scientific">Pedobacter fastidiosus</name>
    <dbReference type="NCBI Taxonomy" id="2765361"/>
    <lineage>
        <taxon>Bacteria</taxon>
        <taxon>Pseudomonadati</taxon>
        <taxon>Bacteroidota</taxon>
        <taxon>Sphingobacteriia</taxon>
        <taxon>Sphingobacteriales</taxon>
        <taxon>Sphingobacteriaceae</taxon>
        <taxon>Pedobacter</taxon>
    </lineage>
</organism>
<evidence type="ECO:0000259" key="1">
    <source>
        <dbReference type="Pfam" id="PF01966"/>
    </source>
</evidence>
<dbReference type="EMBL" id="JACRYL010000006">
    <property type="protein sequence ID" value="MBC6110530.1"/>
    <property type="molecule type" value="Genomic_DNA"/>
</dbReference>
<sequence>MSLNNLQSLDLDALKLIVKELFEQKLSPTMLFHNYEHTLLVYKAVNEIGINANLTDSELKVLQVSALFHDTGYTEKYFGHEDASIEIVKDYLEKFGADLQFIESVQACIFATKYPQVPTSKLEQIICDADFYHFSLPNYLSFAKALKEEWAVHICVDYTEESWNRLNLEMLQKHQYFTDYGQNVLQSKKEENIRTLVNFVT</sequence>
<dbReference type="SUPFAM" id="SSF109604">
    <property type="entry name" value="HD-domain/PDEase-like"/>
    <property type="match status" value="1"/>
</dbReference>
<accession>A0ABR7KR44</accession>
<keyword evidence="3" id="KW-1185">Reference proteome</keyword>
<dbReference type="InterPro" id="IPR006674">
    <property type="entry name" value="HD_domain"/>
</dbReference>
<evidence type="ECO:0000313" key="2">
    <source>
        <dbReference type="EMBL" id="MBC6110530.1"/>
    </source>
</evidence>
<gene>
    <name evidence="2" type="ORF">H7U22_08845</name>
</gene>
<comment type="caution">
    <text evidence="2">The sequence shown here is derived from an EMBL/GenBank/DDBJ whole genome shotgun (WGS) entry which is preliminary data.</text>
</comment>
<feature type="domain" description="HD" evidence="1">
    <location>
        <begin position="35"/>
        <end position="133"/>
    </location>
</feature>
<dbReference type="Gene3D" id="1.10.3210.10">
    <property type="entry name" value="Hypothetical protein af1432"/>
    <property type="match status" value="1"/>
</dbReference>